<keyword evidence="1" id="KW-0833">Ubl conjugation pathway</keyword>
<dbReference type="AlphaFoldDB" id="A0AAV6U0K4"/>
<feature type="domain" description="SOCS box" evidence="3">
    <location>
        <begin position="446"/>
        <end position="484"/>
    </location>
</feature>
<dbReference type="Pfam" id="PF07525">
    <property type="entry name" value="SOCS_box"/>
    <property type="match status" value="2"/>
</dbReference>
<dbReference type="PROSITE" id="PS50225">
    <property type="entry name" value="SOCS"/>
    <property type="match status" value="2"/>
</dbReference>
<dbReference type="InterPro" id="IPR039147">
    <property type="entry name" value="ASB17"/>
</dbReference>
<sequence length="580" mass="67552">MDPFPSFDLPILVLDESIAISKQQAFKLVDKLLIYFKYYHEPNINYLHLIDVQPKREPFDLLQASQRNLGNLICDIFNTCSQVVRFQGLQTSPFSPIKIHNSDCVRCQNTFTVSINQFKFAAPGYNQYRRDVTGKRFTDHSSIKHLHLIDYSKKSYKFVPNSLVKKYEATVCKVVLPFFDAQIENFHARQLPYILPKLVSVIKLLNLECISAACVNLHMRIVDLIREKHFDEPLLLLDVWKSLLMSDQLIVGAFEKLTDHFPTCSKEKLRWVLVMASYLKFDLNGAWMRGIKLRNFSNCPATSSMLVGDYAQMKTLFDFGFLPNSKPLARYNIYIRHLNRTNLNNYDLFPLGINFLVREVLMFLIIRNNRKRSEKNMVARMDKCFLLLWSFTPHPLITPRQLLEENAAIRSELPRIAYYENIKRELDRLVDGYREMGLNVTDDVMPRDLHHLCKCRIRHCMTRAGNLPQGIYNLPIGKKLQEYLLVPEEKNAVIRSELPRVAFYQNIKQELDLPVDGYREMGLNVTDDVMPRDLHHLCKCRIRHCMTRAGNLPQGINNLPISKKLQEYLLVPEESVFGSS</sequence>
<organism evidence="4 5">
    <name type="scientific">Oedothorax gibbosus</name>
    <dbReference type="NCBI Taxonomy" id="931172"/>
    <lineage>
        <taxon>Eukaryota</taxon>
        <taxon>Metazoa</taxon>
        <taxon>Ecdysozoa</taxon>
        <taxon>Arthropoda</taxon>
        <taxon>Chelicerata</taxon>
        <taxon>Arachnida</taxon>
        <taxon>Araneae</taxon>
        <taxon>Araneomorphae</taxon>
        <taxon>Entelegynae</taxon>
        <taxon>Araneoidea</taxon>
        <taxon>Linyphiidae</taxon>
        <taxon>Erigoninae</taxon>
        <taxon>Oedothorax</taxon>
    </lineage>
</organism>
<evidence type="ECO:0000256" key="1">
    <source>
        <dbReference type="ARBA" id="ARBA00022786"/>
    </source>
</evidence>
<dbReference type="GO" id="GO:0035556">
    <property type="term" value="P:intracellular signal transduction"/>
    <property type="evidence" value="ECO:0007669"/>
    <property type="project" value="InterPro"/>
</dbReference>
<dbReference type="PANTHER" id="PTHR20966:SF2">
    <property type="entry name" value="ANKYRIN REPEAT AND SOCS BOX PROTEIN 17"/>
    <property type="match status" value="1"/>
</dbReference>
<accession>A0AAV6U0K4</accession>
<evidence type="ECO:0000313" key="4">
    <source>
        <dbReference type="EMBL" id="KAG8177317.1"/>
    </source>
</evidence>
<evidence type="ECO:0000313" key="5">
    <source>
        <dbReference type="Proteomes" id="UP000827092"/>
    </source>
</evidence>
<dbReference type="CDD" id="cd03716">
    <property type="entry name" value="SOCS_ASB_like"/>
    <property type="match status" value="2"/>
</dbReference>
<keyword evidence="5" id="KW-1185">Reference proteome</keyword>
<dbReference type="SUPFAM" id="SSF158235">
    <property type="entry name" value="SOCS box-like"/>
    <property type="match status" value="2"/>
</dbReference>
<reference evidence="4 5" key="1">
    <citation type="journal article" date="2022" name="Nat. Ecol. Evol.">
        <title>A masculinizing supergene underlies an exaggerated male reproductive morph in a spider.</title>
        <authorList>
            <person name="Hendrickx F."/>
            <person name="De Corte Z."/>
            <person name="Sonet G."/>
            <person name="Van Belleghem S.M."/>
            <person name="Kostlbacher S."/>
            <person name="Vangestel C."/>
        </authorList>
    </citation>
    <scope>NUCLEOTIDE SEQUENCE [LARGE SCALE GENOMIC DNA]</scope>
    <source>
        <strain evidence="4">W744_W776</strain>
    </source>
</reference>
<gene>
    <name evidence="4" type="ORF">JTE90_018343</name>
</gene>
<dbReference type="Proteomes" id="UP000827092">
    <property type="component" value="Unassembled WGS sequence"/>
</dbReference>
<protein>
    <recommendedName>
        <fullName evidence="3">SOCS box domain-containing protein</fullName>
    </recommendedName>
</protein>
<proteinExistence type="predicted"/>
<dbReference type="InterPro" id="IPR001496">
    <property type="entry name" value="SOCS_box"/>
</dbReference>
<comment type="caution">
    <text evidence="4">The sequence shown here is derived from an EMBL/GenBank/DDBJ whole genome shotgun (WGS) entry which is preliminary data.</text>
</comment>
<feature type="domain" description="SOCS box" evidence="3">
    <location>
        <begin position="531"/>
        <end position="569"/>
    </location>
</feature>
<name>A0AAV6U0K4_9ARAC</name>
<dbReference type="InterPro" id="IPR036036">
    <property type="entry name" value="SOCS_box-like_dom_sf"/>
</dbReference>
<dbReference type="SMART" id="SM00969">
    <property type="entry name" value="SOCS_box"/>
    <property type="match status" value="2"/>
</dbReference>
<keyword evidence="2" id="KW-0040">ANK repeat</keyword>
<evidence type="ECO:0000259" key="3">
    <source>
        <dbReference type="PROSITE" id="PS50225"/>
    </source>
</evidence>
<dbReference type="PANTHER" id="PTHR20966">
    <property type="entry name" value="ANKYRIN REPEAT AND SOCS BOX PROTEIN 17"/>
    <property type="match status" value="1"/>
</dbReference>
<evidence type="ECO:0000256" key="2">
    <source>
        <dbReference type="ARBA" id="ARBA00023043"/>
    </source>
</evidence>
<dbReference type="EMBL" id="JAFNEN010000787">
    <property type="protein sequence ID" value="KAG8177317.1"/>
    <property type="molecule type" value="Genomic_DNA"/>
</dbReference>